<proteinExistence type="predicted"/>
<protein>
    <submittedName>
        <fullName evidence="2">Uncharacterized protein</fullName>
    </submittedName>
</protein>
<accession>A0A8S1EMH0</accession>
<dbReference type="OrthoDB" id="5803449at2759"/>
<evidence type="ECO:0000313" key="3">
    <source>
        <dbReference type="Proteomes" id="UP000494206"/>
    </source>
</evidence>
<keyword evidence="3" id="KW-1185">Reference proteome</keyword>
<gene>
    <name evidence="2" type="ORF">CBOVIS_LOCUS5827</name>
</gene>
<sequence length="199" mass="22677">MGILKISNREGVQVLIGCCFFGWRSITDEQATRMLGAQALRTKQKAERKEKEKRHRERIRSIEMQRNQIHRAACEESEAQYLDITANPPLKVRSLSVCKNGDEVIIVNTKHRHSVHSGAVPHLQVRLTSHRNSSADRYELEPNEMGPQRSTSSDYCRADKKNSSVSSTTRLLKWLGISDKAEPATDKKSLAKRRMSTYT</sequence>
<organism evidence="2 3">
    <name type="scientific">Caenorhabditis bovis</name>
    <dbReference type="NCBI Taxonomy" id="2654633"/>
    <lineage>
        <taxon>Eukaryota</taxon>
        <taxon>Metazoa</taxon>
        <taxon>Ecdysozoa</taxon>
        <taxon>Nematoda</taxon>
        <taxon>Chromadorea</taxon>
        <taxon>Rhabditida</taxon>
        <taxon>Rhabditina</taxon>
        <taxon>Rhabditomorpha</taxon>
        <taxon>Rhabditoidea</taxon>
        <taxon>Rhabditidae</taxon>
        <taxon>Peloderinae</taxon>
        <taxon>Caenorhabditis</taxon>
    </lineage>
</organism>
<comment type="caution">
    <text evidence="2">The sequence shown here is derived from an EMBL/GenBank/DDBJ whole genome shotgun (WGS) entry which is preliminary data.</text>
</comment>
<dbReference type="AlphaFoldDB" id="A0A8S1EMH0"/>
<dbReference type="EMBL" id="CADEPM010000003">
    <property type="protein sequence ID" value="CAB3403334.1"/>
    <property type="molecule type" value="Genomic_DNA"/>
</dbReference>
<evidence type="ECO:0000256" key="1">
    <source>
        <dbReference type="SAM" id="MobiDB-lite"/>
    </source>
</evidence>
<evidence type="ECO:0000313" key="2">
    <source>
        <dbReference type="EMBL" id="CAB3403334.1"/>
    </source>
</evidence>
<reference evidence="2 3" key="1">
    <citation type="submission" date="2020-04" db="EMBL/GenBank/DDBJ databases">
        <authorList>
            <person name="Laetsch R D."/>
            <person name="Stevens L."/>
            <person name="Kumar S."/>
            <person name="Blaxter L. M."/>
        </authorList>
    </citation>
    <scope>NUCLEOTIDE SEQUENCE [LARGE SCALE GENOMIC DNA]</scope>
</reference>
<dbReference type="Proteomes" id="UP000494206">
    <property type="component" value="Unassembled WGS sequence"/>
</dbReference>
<name>A0A8S1EMH0_9PELO</name>
<feature type="region of interest" description="Disordered" evidence="1">
    <location>
        <begin position="131"/>
        <end position="167"/>
    </location>
</feature>